<dbReference type="Gene3D" id="1.10.510.10">
    <property type="entry name" value="Transferase(Phosphotransferase) domain 1"/>
    <property type="match status" value="1"/>
</dbReference>
<evidence type="ECO:0000259" key="9">
    <source>
        <dbReference type="PROSITE" id="PS50011"/>
    </source>
</evidence>
<sequence>MTRADEGDQEDRVEGLKPLTQGDPQQVGPYLLLGRLGAGGMGRVYLARSEGGRTVAVKMVHEEHTSDAHFRARFRREIAAARRVGERYTAPVLDSDPDAEHPWVATGYVPGLTLEQVVRRYGPLPTDSLYLLAEGLLRALRDIHTADIVHRDLKPSNVMLTVEGPRVIDFGIARALDTMESLLTSTGMVIGSPGFMSPEQIRGRGAGPKSDVFTLGCLLTYAGTGVLPFGQGATNQHSVMYQIVEDTPQLDGVRDDRLRALIDRCLTKEVDERPDVDALLADLTGSTEDSDGGADSDADSDSDSERERPSAAGGAWLPAAVVADLAQHAARLLDTDVLRERPPEAASQARDRSTVGLHPKEQPGEDEGGAAAPEAEKPAPVPVAVAVPEPDASAGKAASAAAPTGGRTGEQDRRSRKRPWKLAVPVVAVVSIGGGSVLLVDPFGSSQDPPPASSSTEHPGATNAPDTPASSQPKDEESPQGSDDNAKDGSSRQRGGGTSGEGPGDGGSKEGDKSSGNDSTDSDEPGSSEEGDSSSSGGGDGGSTEGSDTDDEPDDDASGDGDKVPAHFSGTWTLTTQYARQPGKVIISRAAPGEHAVRLVSDLTGSGHCENVARLVSVTADGSRIDIGPAPVDKSRSTGRLCQPHDPSSFSLYDPSGIQHDVGPAHGDGYHYERAD</sequence>
<keyword evidence="6 7" id="KW-0067">ATP-binding</keyword>
<dbReference type="PANTHER" id="PTHR43671:SF13">
    <property type="entry name" value="SERINE_THREONINE-PROTEIN KINASE NEK2"/>
    <property type="match status" value="1"/>
</dbReference>
<evidence type="ECO:0000256" key="7">
    <source>
        <dbReference type="PROSITE-ProRule" id="PRU10141"/>
    </source>
</evidence>
<dbReference type="PANTHER" id="PTHR43671">
    <property type="entry name" value="SERINE/THREONINE-PROTEIN KINASE NEK"/>
    <property type="match status" value="1"/>
</dbReference>
<dbReference type="InterPro" id="IPR017441">
    <property type="entry name" value="Protein_kinase_ATP_BS"/>
</dbReference>
<evidence type="ECO:0000256" key="6">
    <source>
        <dbReference type="ARBA" id="ARBA00022840"/>
    </source>
</evidence>
<evidence type="ECO:0000313" key="10">
    <source>
        <dbReference type="EMBL" id="MCT2594426.1"/>
    </source>
</evidence>
<accession>A0ABT2K2N7</accession>
<dbReference type="InterPro" id="IPR050660">
    <property type="entry name" value="NEK_Ser/Thr_kinase"/>
</dbReference>
<feature type="region of interest" description="Disordered" evidence="8">
    <location>
        <begin position="437"/>
        <end position="575"/>
    </location>
</feature>
<keyword evidence="5 10" id="KW-0418">Kinase</keyword>
<keyword evidence="11" id="KW-1185">Reference proteome</keyword>
<dbReference type="GO" id="GO:0004674">
    <property type="term" value="F:protein serine/threonine kinase activity"/>
    <property type="evidence" value="ECO:0007669"/>
    <property type="project" value="UniProtKB-KW"/>
</dbReference>
<feature type="compositionally biased region" description="Acidic residues" evidence="8">
    <location>
        <begin position="288"/>
        <end position="302"/>
    </location>
</feature>
<feature type="region of interest" description="Disordered" evidence="8">
    <location>
        <begin position="1"/>
        <end position="24"/>
    </location>
</feature>
<dbReference type="EMBL" id="JAJAGO010000020">
    <property type="protein sequence ID" value="MCT2594426.1"/>
    <property type="molecule type" value="Genomic_DNA"/>
</dbReference>
<evidence type="ECO:0000256" key="2">
    <source>
        <dbReference type="ARBA" id="ARBA00012513"/>
    </source>
</evidence>
<dbReference type="CDD" id="cd14014">
    <property type="entry name" value="STKc_PknB_like"/>
    <property type="match status" value="1"/>
</dbReference>
<feature type="compositionally biased region" description="Gly residues" evidence="8">
    <location>
        <begin position="494"/>
        <end position="506"/>
    </location>
</feature>
<dbReference type="InterPro" id="IPR000719">
    <property type="entry name" value="Prot_kinase_dom"/>
</dbReference>
<evidence type="ECO:0000313" key="11">
    <source>
        <dbReference type="Proteomes" id="UP001156389"/>
    </source>
</evidence>
<evidence type="ECO:0000256" key="1">
    <source>
        <dbReference type="ARBA" id="ARBA00010886"/>
    </source>
</evidence>
<evidence type="ECO:0000256" key="3">
    <source>
        <dbReference type="ARBA" id="ARBA00022679"/>
    </source>
</evidence>
<dbReference type="Gene3D" id="3.30.200.20">
    <property type="entry name" value="Phosphorylase Kinase, domain 1"/>
    <property type="match status" value="1"/>
</dbReference>
<evidence type="ECO:0000256" key="5">
    <source>
        <dbReference type="ARBA" id="ARBA00022777"/>
    </source>
</evidence>
<dbReference type="InterPro" id="IPR008271">
    <property type="entry name" value="Ser/Thr_kinase_AS"/>
</dbReference>
<evidence type="ECO:0000256" key="4">
    <source>
        <dbReference type="ARBA" id="ARBA00022741"/>
    </source>
</evidence>
<feature type="region of interest" description="Disordered" evidence="8">
    <location>
        <begin position="654"/>
        <end position="676"/>
    </location>
</feature>
<dbReference type="SUPFAM" id="SSF56112">
    <property type="entry name" value="Protein kinase-like (PK-like)"/>
    <property type="match status" value="1"/>
</dbReference>
<dbReference type="InterPro" id="IPR011009">
    <property type="entry name" value="Kinase-like_dom_sf"/>
</dbReference>
<dbReference type="EC" id="2.7.11.1" evidence="2"/>
<keyword evidence="10" id="KW-0723">Serine/threonine-protein kinase</keyword>
<keyword evidence="3" id="KW-0808">Transferase</keyword>
<feature type="compositionally biased region" description="Acidic residues" evidence="8">
    <location>
        <begin position="547"/>
        <end position="559"/>
    </location>
</feature>
<feature type="binding site" evidence="7">
    <location>
        <position position="58"/>
    </location>
    <ligand>
        <name>ATP</name>
        <dbReference type="ChEBI" id="CHEBI:30616"/>
    </ligand>
</feature>
<protein>
    <recommendedName>
        <fullName evidence="2">non-specific serine/threonine protein kinase</fullName>
        <ecNumber evidence="2">2.7.11.1</ecNumber>
    </recommendedName>
</protein>
<dbReference type="RefSeq" id="WP_260221754.1">
    <property type="nucleotide sequence ID" value="NZ_JAJAGO010000020.1"/>
</dbReference>
<organism evidence="10 11">
    <name type="scientific">Streptomyces gossypii</name>
    <dbReference type="NCBI Taxonomy" id="2883101"/>
    <lineage>
        <taxon>Bacteria</taxon>
        <taxon>Bacillati</taxon>
        <taxon>Actinomycetota</taxon>
        <taxon>Actinomycetes</taxon>
        <taxon>Kitasatosporales</taxon>
        <taxon>Streptomycetaceae</taxon>
        <taxon>Streptomyces</taxon>
    </lineage>
</organism>
<keyword evidence="4 7" id="KW-0547">Nucleotide-binding</keyword>
<dbReference type="PROSITE" id="PS00107">
    <property type="entry name" value="PROTEIN_KINASE_ATP"/>
    <property type="match status" value="1"/>
</dbReference>
<proteinExistence type="inferred from homology"/>
<name>A0ABT2K2N7_9ACTN</name>
<feature type="compositionally biased region" description="Acidic residues" evidence="8">
    <location>
        <begin position="520"/>
        <end position="532"/>
    </location>
</feature>
<dbReference type="SMART" id="SM00220">
    <property type="entry name" value="S_TKc"/>
    <property type="match status" value="1"/>
</dbReference>
<feature type="region of interest" description="Disordered" evidence="8">
    <location>
        <begin position="283"/>
        <end position="314"/>
    </location>
</feature>
<dbReference type="Proteomes" id="UP001156389">
    <property type="component" value="Unassembled WGS sequence"/>
</dbReference>
<reference evidence="10 11" key="1">
    <citation type="submission" date="2021-10" db="EMBL/GenBank/DDBJ databases">
        <title>Streptomyces gossypii sp. nov., isolated from soil collected from cotton field.</title>
        <authorList>
            <person name="Ge X."/>
            <person name="Chen X."/>
            <person name="Liu W."/>
        </authorList>
    </citation>
    <scope>NUCLEOTIDE SEQUENCE [LARGE SCALE GENOMIC DNA]</scope>
    <source>
        <strain evidence="10 11">N2-109</strain>
    </source>
</reference>
<dbReference type="PROSITE" id="PS50011">
    <property type="entry name" value="PROTEIN_KINASE_DOM"/>
    <property type="match status" value="1"/>
</dbReference>
<dbReference type="Pfam" id="PF00069">
    <property type="entry name" value="Pkinase"/>
    <property type="match status" value="1"/>
</dbReference>
<feature type="domain" description="Protein kinase" evidence="9">
    <location>
        <begin position="30"/>
        <end position="285"/>
    </location>
</feature>
<feature type="region of interest" description="Disordered" evidence="8">
    <location>
        <begin position="336"/>
        <end position="423"/>
    </location>
</feature>
<gene>
    <name evidence="10" type="ORF">LHJ74_31725</name>
</gene>
<evidence type="ECO:0000256" key="8">
    <source>
        <dbReference type="SAM" id="MobiDB-lite"/>
    </source>
</evidence>
<comment type="similarity">
    <text evidence="1">Belongs to the protein kinase superfamily. NEK Ser/Thr protein kinase family. NIMA subfamily.</text>
</comment>
<feature type="compositionally biased region" description="Basic and acidic residues" evidence="8">
    <location>
        <begin position="1"/>
        <end position="15"/>
    </location>
</feature>
<feature type="compositionally biased region" description="Basic and acidic residues" evidence="8">
    <location>
        <begin position="336"/>
        <end position="363"/>
    </location>
</feature>
<comment type="caution">
    <text evidence="10">The sequence shown here is derived from an EMBL/GenBank/DDBJ whole genome shotgun (WGS) entry which is preliminary data.</text>
</comment>
<dbReference type="PROSITE" id="PS00108">
    <property type="entry name" value="PROTEIN_KINASE_ST"/>
    <property type="match status" value="1"/>
</dbReference>
<feature type="compositionally biased region" description="Low complexity" evidence="8">
    <location>
        <begin position="382"/>
        <end position="402"/>
    </location>
</feature>